<dbReference type="EMBL" id="ACZI02000002">
    <property type="protein sequence ID" value="EFV13057.2"/>
    <property type="molecule type" value="Genomic_DNA"/>
</dbReference>
<dbReference type="SUPFAM" id="SSF53933">
    <property type="entry name" value="Microbial ribonucleases"/>
    <property type="match status" value="1"/>
</dbReference>
<feature type="compositionally biased region" description="Basic and acidic residues" evidence="3">
    <location>
        <begin position="80"/>
        <end position="93"/>
    </location>
</feature>
<dbReference type="InterPro" id="IPR000026">
    <property type="entry name" value="N1-like"/>
</dbReference>
<dbReference type="Pfam" id="PF00545">
    <property type="entry name" value="Ribonuclease"/>
    <property type="match status" value="1"/>
</dbReference>
<keyword evidence="1" id="KW-0540">Nuclease</keyword>
<dbReference type="Gene3D" id="3.10.450.30">
    <property type="entry name" value="Microbial ribonucleases"/>
    <property type="match status" value="1"/>
</dbReference>
<dbReference type="Proteomes" id="UP000004816">
    <property type="component" value="Unassembled WGS sequence"/>
</dbReference>
<evidence type="ECO:0000313" key="5">
    <source>
        <dbReference type="EMBL" id="EFV13057.2"/>
    </source>
</evidence>
<name>E5XRF5_SEGRC</name>
<proteinExistence type="predicted"/>
<feature type="signal peptide" evidence="4">
    <location>
        <begin position="1"/>
        <end position="26"/>
    </location>
</feature>
<sequence>MRMKKASALIWALCALVGFSSGLAQGAVAQAAATPAGAGHQVVVAAIPAKAYVTLKKIDAGTWPKSGAPDTKGGGVWQNREGRLASKDPQGRPITYREWDVNDKVQGRNRDAERIITGSDHSAWYTGDHYRTFERMR</sequence>
<dbReference type="GO" id="GO:0003723">
    <property type="term" value="F:RNA binding"/>
    <property type="evidence" value="ECO:0007669"/>
    <property type="project" value="InterPro"/>
</dbReference>
<reference evidence="5 6" key="1">
    <citation type="journal article" date="2011" name="Stand. Genomic Sci.">
        <title>High quality draft genome sequence of Segniliparus rugosus CDC 945(T)= (ATCC BAA-974(T)).</title>
        <authorList>
            <person name="Earl A.M."/>
            <person name="Desjardins C.A."/>
            <person name="Fitzgerald M.G."/>
            <person name="Arachchi H.M."/>
            <person name="Zeng Q."/>
            <person name="Mehta T."/>
            <person name="Griggs A."/>
            <person name="Birren B.W."/>
            <person name="Toney N.C."/>
            <person name="Carr J."/>
            <person name="Posey J."/>
            <person name="Butler W.R."/>
        </authorList>
    </citation>
    <scope>NUCLEOTIDE SEQUENCE [LARGE SCALE GENOMIC DNA]</scope>
    <source>
        <strain evidence="6">ATCC BAA-974 / DSM 45345 / CCUG 50838 / CIP 108380 / JCM 13579 / CDC 945</strain>
    </source>
</reference>
<evidence type="ECO:0000256" key="1">
    <source>
        <dbReference type="ARBA" id="ARBA00022722"/>
    </source>
</evidence>
<gene>
    <name evidence="5" type="ORF">HMPREF9336_02077</name>
</gene>
<comment type="caution">
    <text evidence="5">The sequence shown here is derived from an EMBL/GenBank/DDBJ whole genome shotgun (WGS) entry which is preliminary data.</text>
</comment>
<dbReference type="HOGENOM" id="CLU_1936657_0_0_11"/>
<dbReference type="GO" id="GO:0004521">
    <property type="term" value="F:RNA endonuclease activity"/>
    <property type="evidence" value="ECO:0007669"/>
    <property type="project" value="InterPro"/>
</dbReference>
<dbReference type="InterPro" id="IPR016191">
    <property type="entry name" value="Ribonuclease/ribotoxin"/>
</dbReference>
<dbReference type="GO" id="GO:0016787">
    <property type="term" value="F:hydrolase activity"/>
    <property type="evidence" value="ECO:0007669"/>
    <property type="project" value="UniProtKB-KW"/>
</dbReference>
<evidence type="ECO:0000313" key="6">
    <source>
        <dbReference type="Proteomes" id="UP000004816"/>
    </source>
</evidence>
<keyword evidence="4" id="KW-0732">Signal</keyword>
<accession>E5XRF5</accession>
<evidence type="ECO:0000256" key="3">
    <source>
        <dbReference type="SAM" id="MobiDB-lite"/>
    </source>
</evidence>
<evidence type="ECO:0000256" key="2">
    <source>
        <dbReference type="ARBA" id="ARBA00022801"/>
    </source>
</evidence>
<feature type="chain" id="PRO_5038673866" evidence="4">
    <location>
        <begin position="27"/>
        <end position="137"/>
    </location>
</feature>
<dbReference type="RefSeq" id="WP_021030209.1">
    <property type="nucleotide sequence ID" value="NZ_KI391953.1"/>
</dbReference>
<dbReference type="AlphaFoldDB" id="E5XRF5"/>
<keyword evidence="6" id="KW-1185">Reference proteome</keyword>
<dbReference type="eggNOG" id="COG4290">
    <property type="taxonomic scope" value="Bacteria"/>
</dbReference>
<organism evidence="5 6">
    <name type="scientific">Segniliparus rugosus (strain ATCC BAA-974 / DSM 45345 / CCUG 50838 / CIP 108380 / JCM 13579 / CDC 945)</name>
    <dbReference type="NCBI Taxonomy" id="679197"/>
    <lineage>
        <taxon>Bacteria</taxon>
        <taxon>Bacillati</taxon>
        <taxon>Actinomycetota</taxon>
        <taxon>Actinomycetes</taxon>
        <taxon>Mycobacteriales</taxon>
        <taxon>Segniliparaceae</taxon>
        <taxon>Segniliparus</taxon>
    </lineage>
</organism>
<evidence type="ECO:0000256" key="4">
    <source>
        <dbReference type="SAM" id="SignalP"/>
    </source>
</evidence>
<protein>
    <submittedName>
        <fullName evidence="5">Uncharacterized protein</fullName>
    </submittedName>
</protein>
<dbReference type="STRING" id="679197.HMPREF9336_02077"/>
<keyword evidence="2" id="KW-0378">Hydrolase</keyword>
<feature type="region of interest" description="Disordered" evidence="3">
    <location>
        <begin position="63"/>
        <end position="93"/>
    </location>
</feature>